<evidence type="ECO:0000313" key="14">
    <source>
        <dbReference type="Proteomes" id="UP000061457"/>
    </source>
</evidence>
<accession>A0A0S2K7P0</accession>
<dbReference type="KEGG" id="pphe:PP2015_3820"/>
<evidence type="ECO:0000256" key="5">
    <source>
        <dbReference type="ARBA" id="ARBA00022475"/>
    </source>
</evidence>
<evidence type="ECO:0000256" key="7">
    <source>
        <dbReference type="ARBA" id="ARBA00022597"/>
    </source>
</evidence>
<dbReference type="InterPro" id="IPR005964">
    <property type="entry name" value="Glc/Gal_transptr_bac"/>
</dbReference>
<keyword evidence="8 11" id="KW-0812">Transmembrane</keyword>
<keyword evidence="5" id="KW-1003">Cell membrane</keyword>
<feature type="transmembrane region" description="Helical" evidence="11">
    <location>
        <begin position="345"/>
        <end position="364"/>
    </location>
</feature>
<evidence type="ECO:0000256" key="10">
    <source>
        <dbReference type="ARBA" id="ARBA00023136"/>
    </source>
</evidence>
<feature type="transmembrane region" description="Helical" evidence="11">
    <location>
        <begin position="47"/>
        <end position="69"/>
    </location>
</feature>
<dbReference type="RefSeq" id="WP_058032158.1">
    <property type="nucleotide sequence ID" value="NZ_CP013188.1"/>
</dbReference>
<feature type="transmembrane region" description="Helical" evidence="11">
    <location>
        <begin position="76"/>
        <end position="94"/>
    </location>
</feature>
<feature type="transmembrane region" description="Helical" evidence="11">
    <location>
        <begin position="100"/>
        <end position="119"/>
    </location>
</feature>
<dbReference type="InterPro" id="IPR036259">
    <property type="entry name" value="MFS_trans_sf"/>
</dbReference>
<evidence type="ECO:0000256" key="4">
    <source>
        <dbReference type="ARBA" id="ARBA00022448"/>
    </source>
</evidence>
<feature type="transmembrane region" description="Helical" evidence="11">
    <location>
        <begin position="286"/>
        <end position="304"/>
    </location>
</feature>
<dbReference type="InterPro" id="IPR050375">
    <property type="entry name" value="MFS_TsgA-like"/>
</dbReference>
<dbReference type="AlphaFoldDB" id="A0A0S2K7P0"/>
<keyword evidence="6" id="KW-0997">Cell inner membrane</keyword>
<proteinExistence type="inferred from homology"/>
<dbReference type="Gene3D" id="1.20.1250.20">
    <property type="entry name" value="MFS general substrate transporter like domains"/>
    <property type="match status" value="2"/>
</dbReference>
<keyword evidence="9 11" id="KW-1133">Transmembrane helix</keyword>
<dbReference type="GO" id="GO:0005886">
    <property type="term" value="C:plasma membrane"/>
    <property type="evidence" value="ECO:0007669"/>
    <property type="project" value="UniProtKB-SubCell"/>
</dbReference>
<evidence type="ECO:0000256" key="6">
    <source>
        <dbReference type="ARBA" id="ARBA00022519"/>
    </source>
</evidence>
<gene>
    <name evidence="13" type="ORF">PP2015_3820</name>
</gene>
<dbReference type="PANTHER" id="PTHR43702">
    <property type="entry name" value="L-FUCOSE-PROTON SYMPORTER"/>
    <property type="match status" value="1"/>
</dbReference>
<keyword evidence="7" id="KW-0762">Sugar transport</keyword>
<comment type="similarity">
    <text evidence="3">Belongs to the major facilitator superfamily. FHS transporter (TC 2.A.1.7) family.</text>
</comment>
<dbReference type="PROSITE" id="PS50850">
    <property type="entry name" value="MFS"/>
    <property type="match status" value="1"/>
</dbReference>
<dbReference type="CDD" id="cd17394">
    <property type="entry name" value="MFS_FucP_like"/>
    <property type="match status" value="1"/>
</dbReference>
<sequence>MAKQINQKMAFYAMTSLFFIWGFITALNDILIPFLKAEFSLSYTQAMLVQFCFFGAYFLVSPLAGRVVAKFGYRNGVFIGLSTLALGCLLFIPAASVKEYALFLGALFVLAGGITVLQVSANPYVNCLGEPQHAASRLNLAQAINSLGHTAGPLFGTFFILSATSSTAGAEQVQLPYFLIALAAITVACSFKFIELPKLDFEQQKDVEVSGSIWQQKHLVMGALGIFLYVGAEVSIGGFLVNYFERPEIGGLTTKQAGNMVAYYWGGAMIGRFIGSILMRKYAPSLVLALNAVMAVVLLMVTVFSTGKLAMWSVLAVGFFNSIMFPTIFSLAIRGLGQLTAKGSGLLCQAIVGGAVFPLLQAVVADKFSVQLSFLVPVFAYVYILFFAMSQYKGRAQEVSAA</sequence>
<dbReference type="GO" id="GO:0055056">
    <property type="term" value="F:D-glucose transmembrane transporter activity"/>
    <property type="evidence" value="ECO:0007669"/>
    <property type="project" value="InterPro"/>
</dbReference>
<feature type="domain" description="Major facilitator superfamily (MFS) profile" evidence="12">
    <location>
        <begin position="10"/>
        <end position="393"/>
    </location>
</feature>
<feature type="transmembrane region" description="Helical" evidence="11">
    <location>
        <begin position="261"/>
        <end position="279"/>
    </location>
</feature>
<dbReference type="NCBIfam" id="TIGR01272">
    <property type="entry name" value="gluP"/>
    <property type="match status" value="1"/>
</dbReference>
<keyword evidence="4" id="KW-0813">Transport</keyword>
<evidence type="ECO:0000256" key="9">
    <source>
        <dbReference type="ARBA" id="ARBA00022989"/>
    </source>
</evidence>
<feature type="transmembrane region" description="Helical" evidence="11">
    <location>
        <begin position="310"/>
        <end position="333"/>
    </location>
</feature>
<feature type="transmembrane region" description="Helical" evidence="11">
    <location>
        <begin position="219"/>
        <end position="241"/>
    </location>
</feature>
<keyword evidence="10 11" id="KW-0472">Membrane</keyword>
<dbReference type="STRING" id="161398.PP2015_3820"/>
<protein>
    <submittedName>
        <fullName evidence="13">Glucose/galactose transporter</fullName>
    </submittedName>
</protein>
<evidence type="ECO:0000256" key="2">
    <source>
        <dbReference type="ARBA" id="ARBA00004429"/>
    </source>
</evidence>
<evidence type="ECO:0000256" key="11">
    <source>
        <dbReference type="SAM" id="Phobius"/>
    </source>
</evidence>
<comment type="subcellular location">
    <subcellularLocation>
        <location evidence="2">Cell inner membrane</location>
        <topology evidence="2">Multi-pass membrane protein</topology>
    </subcellularLocation>
</comment>
<dbReference type="InterPro" id="IPR011701">
    <property type="entry name" value="MFS"/>
</dbReference>
<comment type="function">
    <text evidence="1">Intake of glucose and galactose.</text>
</comment>
<organism evidence="13 14">
    <name type="scientific">Pseudoalteromonas phenolica</name>
    <dbReference type="NCBI Taxonomy" id="161398"/>
    <lineage>
        <taxon>Bacteria</taxon>
        <taxon>Pseudomonadati</taxon>
        <taxon>Pseudomonadota</taxon>
        <taxon>Gammaproteobacteria</taxon>
        <taxon>Alteromonadales</taxon>
        <taxon>Pseudoalteromonadaceae</taxon>
        <taxon>Pseudoalteromonas</taxon>
    </lineage>
</organism>
<evidence type="ECO:0000256" key="1">
    <source>
        <dbReference type="ARBA" id="ARBA00003321"/>
    </source>
</evidence>
<dbReference type="SUPFAM" id="SSF103473">
    <property type="entry name" value="MFS general substrate transporter"/>
    <property type="match status" value="1"/>
</dbReference>
<name>A0A0S2K7P0_9GAMM</name>
<evidence type="ECO:0000256" key="8">
    <source>
        <dbReference type="ARBA" id="ARBA00022692"/>
    </source>
</evidence>
<evidence type="ECO:0000259" key="12">
    <source>
        <dbReference type="PROSITE" id="PS50850"/>
    </source>
</evidence>
<evidence type="ECO:0000256" key="3">
    <source>
        <dbReference type="ARBA" id="ARBA00009120"/>
    </source>
</evidence>
<keyword evidence="14" id="KW-1185">Reference proteome</keyword>
<dbReference type="InterPro" id="IPR020846">
    <property type="entry name" value="MFS_dom"/>
</dbReference>
<dbReference type="Pfam" id="PF07690">
    <property type="entry name" value="MFS_1"/>
    <property type="match status" value="1"/>
</dbReference>
<dbReference type="Proteomes" id="UP000061457">
    <property type="component" value="Chromosome II"/>
</dbReference>
<dbReference type="OrthoDB" id="9795150at2"/>
<feature type="transmembrane region" description="Helical" evidence="11">
    <location>
        <begin position="175"/>
        <end position="194"/>
    </location>
</feature>
<feature type="transmembrane region" description="Helical" evidence="11">
    <location>
        <begin position="140"/>
        <end position="163"/>
    </location>
</feature>
<dbReference type="EMBL" id="CP013188">
    <property type="protein sequence ID" value="ALO44289.1"/>
    <property type="molecule type" value="Genomic_DNA"/>
</dbReference>
<dbReference type="PANTHER" id="PTHR43702:SF3">
    <property type="entry name" value="PROTEIN TSGA"/>
    <property type="match status" value="1"/>
</dbReference>
<dbReference type="PATRIC" id="fig|161398.10.peg.3904"/>
<feature type="transmembrane region" description="Helical" evidence="11">
    <location>
        <begin position="370"/>
        <end position="388"/>
    </location>
</feature>
<dbReference type="GO" id="GO:0005354">
    <property type="term" value="F:galactose transmembrane transporter activity"/>
    <property type="evidence" value="ECO:0007669"/>
    <property type="project" value="InterPro"/>
</dbReference>
<dbReference type="GO" id="GO:1904659">
    <property type="term" value="P:D-glucose transmembrane transport"/>
    <property type="evidence" value="ECO:0007669"/>
    <property type="project" value="InterPro"/>
</dbReference>
<evidence type="ECO:0000313" key="13">
    <source>
        <dbReference type="EMBL" id="ALO44289.1"/>
    </source>
</evidence>
<reference evidence="13 14" key="1">
    <citation type="submission" date="2015-11" db="EMBL/GenBank/DDBJ databases">
        <authorList>
            <person name="Zhang Y."/>
            <person name="Guo Z."/>
        </authorList>
    </citation>
    <scope>NUCLEOTIDE SEQUENCE [LARGE SCALE GENOMIC DNA]</scope>
    <source>
        <strain evidence="13 14">KCTC 12086</strain>
    </source>
</reference>
<feature type="transmembrane region" description="Helical" evidence="11">
    <location>
        <begin position="12"/>
        <end position="35"/>
    </location>
</feature>